<dbReference type="PROSITE" id="PS51257">
    <property type="entry name" value="PROKAR_LIPOPROTEIN"/>
    <property type="match status" value="1"/>
</dbReference>
<dbReference type="SUPFAM" id="SSF63817">
    <property type="entry name" value="Sortase"/>
    <property type="match status" value="1"/>
</dbReference>
<proteinExistence type="predicted"/>
<comment type="caution">
    <text evidence="3">The sequence shown here is derived from an EMBL/GenBank/DDBJ whole genome shotgun (WGS) entry which is preliminary data.</text>
</comment>
<organism evidence="3 4">
    <name type="scientific">Williamsia maris</name>
    <dbReference type="NCBI Taxonomy" id="72806"/>
    <lineage>
        <taxon>Bacteria</taxon>
        <taxon>Bacillati</taxon>
        <taxon>Actinomycetota</taxon>
        <taxon>Actinomycetes</taxon>
        <taxon>Mycobacteriales</taxon>
        <taxon>Nocardiaceae</taxon>
        <taxon>Williamsia</taxon>
    </lineage>
</organism>
<keyword evidence="1" id="KW-0378">Hydrolase</keyword>
<dbReference type="InterPro" id="IPR005754">
    <property type="entry name" value="Sortase"/>
</dbReference>
<feature type="signal peptide" evidence="2">
    <location>
        <begin position="1"/>
        <end position="17"/>
    </location>
</feature>
<feature type="chain" id="PRO_5046702743" evidence="2">
    <location>
        <begin position="18"/>
        <end position="214"/>
    </location>
</feature>
<evidence type="ECO:0000256" key="2">
    <source>
        <dbReference type="SAM" id="SignalP"/>
    </source>
</evidence>
<dbReference type="RefSeq" id="WP_253662717.1">
    <property type="nucleotide sequence ID" value="NZ_BAAAJQ010000001.1"/>
</dbReference>
<gene>
    <name evidence="3" type="ORF">LX13_003665</name>
</gene>
<dbReference type="InterPro" id="IPR023365">
    <property type="entry name" value="Sortase_dom-sf"/>
</dbReference>
<evidence type="ECO:0000313" key="4">
    <source>
        <dbReference type="Proteomes" id="UP001206895"/>
    </source>
</evidence>
<dbReference type="Proteomes" id="UP001206895">
    <property type="component" value="Unassembled WGS sequence"/>
</dbReference>
<dbReference type="InterPro" id="IPR042001">
    <property type="entry name" value="Sortase_F"/>
</dbReference>
<dbReference type="EMBL" id="JAMTCJ010000003">
    <property type="protein sequence ID" value="MCP2177837.1"/>
    <property type="molecule type" value="Genomic_DNA"/>
</dbReference>
<keyword evidence="4" id="KW-1185">Reference proteome</keyword>
<dbReference type="Pfam" id="PF04203">
    <property type="entry name" value="Sortase"/>
    <property type="match status" value="1"/>
</dbReference>
<keyword evidence="2" id="KW-0732">Signal</keyword>
<evidence type="ECO:0000256" key="1">
    <source>
        <dbReference type="ARBA" id="ARBA00022801"/>
    </source>
</evidence>
<accession>A0ABT1HIT5</accession>
<name>A0ABT1HIT5_9NOCA</name>
<evidence type="ECO:0000313" key="3">
    <source>
        <dbReference type="EMBL" id="MCP2177837.1"/>
    </source>
</evidence>
<sequence length="214" mass="22500">MRQRAIVCLVALTTVLAGCSSSPIRERPFPTGDTVAASKPLDTGVSAVPANRVQPVVPAHLYIPAIAVNSTILQLGTVVEPDPFLDNRQVTSFEVPPDLARAGWWSDGPRVGAPGMAVLLGHSQVGGGYAVFNRIGELTPGAELVVDDESGRIRLRFRVTSVVRNIPKNDSAALQKTLAANAPTSNLALVTCSGDFDSSASESVDNTVVFARRA</sequence>
<dbReference type="CDD" id="cd05829">
    <property type="entry name" value="Sortase_F"/>
    <property type="match status" value="1"/>
</dbReference>
<protein>
    <submittedName>
        <fullName evidence="3">Sortase family protein</fullName>
    </submittedName>
</protein>
<reference evidence="3 4" key="1">
    <citation type="submission" date="2022-06" db="EMBL/GenBank/DDBJ databases">
        <title>Genomic Encyclopedia of Archaeal and Bacterial Type Strains, Phase II (KMG-II): from individual species to whole genera.</title>
        <authorList>
            <person name="Goeker M."/>
        </authorList>
    </citation>
    <scope>NUCLEOTIDE SEQUENCE [LARGE SCALE GENOMIC DNA]</scope>
    <source>
        <strain evidence="3 4">DSM 44693</strain>
    </source>
</reference>
<dbReference type="Gene3D" id="2.40.260.10">
    <property type="entry name" value="Sortase"/>
    <property type="match status" value="1"/>
</dbReference>